<accession>A0A316UWU4</accession>
<protein>
    <submittedName>
        <fullName evidence="2">Uncharacterized protein</fullName>
    </submittedName>
</protein>
<organism evidence="2 3">
    <name type="scientific">Jaminaea rosea</name>
    <dbReference type="NCBI Taxonomy" id="1569628"/>
    <lineage>
        <taxon>Eukaryota</taxon>
        <taxon>Fungi</taxon>
        <taxon>Dikarya</taxon>
        <taxon>Basidiomycota</taxon>
        <taxon>Ustilaginomycotina</taxon>
        <taxon>Exobasidiomycetes</taxon>
        <taxon>Microstromatales</taxon>
        <taxon>Microstromatales incertae sedis</taxon>
        <taxon>Jaminaea</taxon>
    </lineage>
</organism>
<reference evidence="2 3" key="1">
    <citation type="journal article" date="2018" name="Mol. Biol. Evol.">
        <title>Broad Genomic Sampling Reveals a Smut Pathogenic Ancestry of the Fungal Clade Ustilaginomycotina.</title>
        <authorList>
            <person name="Kijpornyongpan T."/>
            <person name="Mondo S.J."/>
            <person name="Barry K."/>
            <person name="Sandor L."/>
            <person name="Lee J."/>
            <person name="Lipzen A."/>
            <person name="Pangilinan J."/>
            <person name="LaButti K."/>
            <person name="Hainaut M."/>
            <person name="Henrissat B."/>
            <person name="Grigoriev I.V."/>
            <person name="Spatafora J.W."/>
            <person name="Aime M.C."/>
        </authorList>
    </citation>
    <scope>NUCLEOTIDE SEQUENCE [LARGE SCALE GENOMIC DNA]</scope>
    <source>
        <strain evidence="2 3">MCA 5214</strain>
    </source>
</reference>
<gene>
    <name evidence="2" type="ORF">BDZ90DRAFT_119331</name>
</gene>
<dbReference type="RefSeq" id="XP_025364392.1">
    <property type="nucleotide sequence ID" value="XM_025503277.1"/>
</dbReference>
<evidence type="ECO:0000313" key="2">
    <source>
        <dbReference type="EMBL" id="PWN29780.1"/>
    </source>
</evidence>
<proteinExistence type="predicted"/>
<dbReference type="EMBL" id="KZ819663">
    <property type="protein sequence ID" value="PWN29780.1"/>
    <property type="molecule type" value="Genomic_DNA"/>
</dbReference>
<name>A0A316UWU4_9BASI</name>
<feature type="compositionally biased region" description="Polar residues" evidence="1">
    <location>
        <begin position="37"/>
        <end position="48"/>
    </location>
</feature>
<dbReference type="GeneID" id="37025100"/>
<sequence length="70" mass="7847">MRRRRMTYGPALSNTQAKTECEQKSKKQAPARAQTPDARTTSVQNQVGPGSEGNVIADRWRPVIGKSVWY</sequence>
<keyword evidence="3" id="KW-1185">Reference proteome</keyword>
<dbReference type="Proteomes" id="UP000245884">
    <property type="component" value="Unassembled WGS sequence"/>
</dbReference>
<feature type="region of interest" description="Disordered" evidence="1">
    <location>
        <begin position="1"/>
        <end position="55"/>
    </location>
</feature>
<dbReference type="AlphaFoldDB" id="A0A316UWU4"/>
<evidence type="ECO:0000256" key="1">
    <source>
        <dbReference type="SAM" id="MobiDB-lite"/>
    </source>
</evidence>
<evidence type="ECO:0000313" key="3">
    <source>
        <dbReference type="Proteomes" id="UP000245884"/>
    </source>
</evidence>